<dbReference type="FunFam" id="3.40.50.300:FF:000285">
    <property type="entry name" value="Sporulation initiation inhibitor Soj"/>
    <property type="match status" value="1"/>
</dbReference>
<dbReference type="PANTHER" id="PTHR13696:SF52">
    <property type="entry name" value="PARA FAMILY PROTEIN CT_582"/>
    <property type="match status" value="1"/>
</dbReference>
<evidence type="ECO:0000256" key="3">
    <source>
        <dbReference type="ARBA" id="ARBA00062323"/>
    </source>
</evidence>
<dbReference type="RefSeq" id="WP_036943478.1">
    <property type="nucleotide sequence ID" value="NZ_JQKC01000021.1"/>
</dbReference>
<dbReference type="InterPro" id="IPR027417">
    <property type="entry name" value="P-loop_NTPase"/>
</dbReference>
<dbReference type="AlphaFoldDB" id="A0A0L6JWF7"/>
<organism evidence="6 7">
    <name type="scientific">Pseudobacteroides cellulosolvens ATCC 35603 = DSM 2933</name>
    <dbReference type="NCBI Taxonomy" id="398512"/>
    <lineage>
        <taxon>Bacteria</taxon>
        <taxon>Bacillati</taxon>
        <taxon>Bacillota</taxon>
        <taxon>Clostridia</taxon>
        <taxon>Eubacteriales</taxon>
        <taxon>Oscillospiraceae</taxon>
        <taxon>Pseudobacteroides</taxon>
    </lineage>
</organism>
<dbReference type="STRING" id="398512.Bccel_5024"/>
<evidence type="ECO:0000256" key="4">
    <source>
        <dbReference type="ARBA" id="ARBA00071824"/>
    </source>
</evidence>
<dbReference type="CDD" id="cd02042">
    <property type="entry name" value="ParAB_family"/>
    <property type="match status" value="1"/>
</dbReference>
<protein>
    <recommendedName>
        <fullName evidence="4">Sporulation initiation inhibitor protein Soj</fullName>
    </recommendedName>
</protein>
<dbReference type="Gene3D" id="3.40.50.300">
    <property type="entry name" value="P-loop containing nucleotide triphosphate hydrolases"/>
    <property type="match status" value="1"/>
</dbReference>
<dbReference type="EMBL" id="LGTC01000001">
    <property type="protein sequence ID" value="KNY29747.1"/>
    <property type="molecule type" value="Genomic_DNA"/>
</dbReference>
<dbReference type="Proteomes" id="UP000036923">
    <property type="component" value="Unassembled WGS sequence"/>
</dbReference>
<dbReference type="eggNOG" id="COG1192">
    <property type="taxonomic scope" value="Bacteria"/>
</dbReference>
<comment type="similarity">
    <text evidence="1">Belongs to the ParA family.</text>
</comment>
<name>A0A0L6JWF7_9FIRM</name>
<reference evidence="7" key="1">
    <citation type="submission" date="2015-07" db="EMBL/GenBank/DDBJ databases">
        <title>Near-Complete Genome Sequence of the Cellulolytic Bacterium Bacteroides (Pseudobacteroides) cellulosolvens ATCC 35603.</title>
        <authorList>
            <person name="Dassa B."/>
            <person name="Utturkar S.M."/>
            <person name="Klingeman D.M."/>
            <person name="Hurt R.A."/>
            <person name="Keller M."/>
            <person name="Xu J."/>
            <person name="Reddy Y.H.K."/>
            <person name="Borovok I."/>
            <person name="Grinberg I.R."/>
            <person name="Lamed R."/>
            <person name="Zhivin O."/>
            <person name="Bayer E.A."/>
            <person name="Brown S.D."/>
        </authorList>
    </citation>
    <scope>NUCLEOTIDE SEQUENCE [LARGE SCALE GENOMIC DNA]</scope>
    <source>
        <strain evidence="7">DSM 2933</strain>
    </source>
</reference>
<proteinExistence type="inferred from homology"/>
<dbReference type="InterPro" id="IPR050678">
    <property type="entry name" value="DNA_Partitioning_ATPase"/>
</dbReference>
<dbReference type="OrthoDB" id="9815116at2"/>
<comment type="caution">
    <text evidence="6">The sequence shown here is derived from an EMBL/GenBank/DDBJ whole genome shotgun (WGS) entry which is preliminary data.</text>
</comment>
<accession>A0A0L6JWF7</accession>
<sequence length="259" mass="28545">MAKIISIANQKGGVGKTTTAVNLSSCLAYKGKKVLVIDIDPQGNTTSGLGVDKKNIDLSIYDVLINDVDIKNTMVDTAIEGLKLCPSNIQLAGAEVELVSMMSRETRLKLSISSIVPHFDYIIIDCPPSLGLLTLNSLTASNTILVPIQCEYYALEGLSQLMNTVKLVQKHLNNKLDVEGVVLTMFDARTNLSIQVVEEVKKYFKNKVYRTIIPRNVRLSEAPSFGLPIILYDPKSKGAECYLELAEEVIEYTEEMSKL</sequence>
<dbReference type="Pfam" id="PF13614">
    <property type="entry name" value="AAA_31"/>
    <property type="match status" value="1"/>
</dbReference>
<evidence type="ECO:0000256" key="1">
    <source>
        <dbReference type="ARBA" id="ARBA00006976"/>
    </source>
</evidence>
<gene>
    <name evidence="6" type="ORF">Bccel_5024</name>
</gene>
<feature type="domain" description="AAA" evidence="5">
    <location>
        <begin position="2"/>
        <end position="177"/>
    </location>
</feature>
<dbReference type="PANTHER" id="PTHR13696">
    <property type="entry name" value="P-LOOP CONTAINING NUCLEOSIDE TRIPHOSPHATE HYDROLASE"/>
    <property type="match status" value="1"/>
</dbReference>
<comment type="subunit">
    <text evidence="3">Dimerizes in the presence of ATP but not ADP; ATP-binding is required for double-stranded (ds)DNA-binding. Interacts with DnaA.</text>
</comment>
<evidence type="ECO:0000313" key="6">
    <source>
        <dbReference type="EMBL" id="KNY29747.1"/>
    </source>
</evidence>
<keyword evidence="7" id="KW-1185">Reference proteome</keyword>
<dbReference type="InterPro" id="IPR025669">
    <property type="entry name" value="AAA_dom"/>
</dbReference>
<evidence type="ECO:0000259" key="5">
    <source>
        <dbReference type="Pfam" id="PF13614"/>
    </source>
</evidence>
<evidence type="ECO:0000313" key="7">
    <source>
        <dbReference type="Proteomes" id="UP000036923"/>
    </source>
</evidence>
<comment type="catalytic activity">
    <reaction evidence="2">
        <text>ATP + H2O = ADP + phosphate + H(+)</text>
        <dbReference type="Rhea" id="RHEA:13065"/>
        <dbReference type="ChEBI" id="CHEBI:15377"/>
        <dbReference type="ChEBI" id="CHEBI:15378"/>
        <dbReference type="ChEBI" id="CHEBI:30616"/>
        <dbReference type="ChEBI" id="CHEBI:43474"/>
        <dbReference type="ChEBI" id="CHEBI:456216"/>
    </reaction>
</comment>
<dbReference type="PATRIC" id="fig|398512.5.peg.5263"/>
<evidence type="ECO:0000256" key="2">
    <source>
        <dbReference type="ARBA" id="ARBA00049360"/>
    </source>
</evidence>
<dbReference type="SUPFAM" id="SSF52540">
    <property type="entry name" value="P-loop containing nucleoside triphosphate hydrolases"/>
    <property type="match status" value="1"/>
</dbReference>